<proteinExistence type="predicted"/>
<evidence type="ECO:0000256" key="2">
    <source>
        <dbReference type="ARBA" id="ARBA00022679"/>
    </source>
</evidence>
<dbReference type="PANTHER" id="PTHR22916:SF51">
    <property type="entry name" value="GLYCOSYLTRANSFERASE EPSH-RELATED"/>
    <property type="match status" value="1"/>
</dbReference>
<keyword evidence="2 4" id="KW-0808">Transferase</keyword>
<dbReference type="Proteomes" id="UP000552935">
    <property type="component" value="Unassembled WGS sequence"/>
</dbReference>
<keyword evidence="1" id="KW-0328">Glycosyltransferase</keyword>
<dbReference type="PANTHER" id="PTHR22916">
    <property type="entry name" value="GLYCOSYLTRANSFERASE"/>
    <property type="match status" value="1"/>
</dbReference>
<dbReference type="Gene3D" id="3.90.550.10">
    <property type="entry name" value="Spore Coat Polysaccharide Biosynthesis Protein SpsA, Chain A"/>
    <property type="match status" value="1"/>
</dbReference>
<comment type="caution">
    <text evidence="4">The sequence shown here is derived from an EMBL/GenBank/DDBJ whole genome shotgun (WGS) entry which is preliminary data.</text>
</comment>
<evidence type="ECO:0000256" key="1">
    <source>
        <dbReference type="ARBA" id="ARBA00022676"/>
    </source>
</evidence>
<dbReference type="Proteomes" id="UP000307517">
    <property type="component" value="Unassembled WGS sequence"/>
</dbReference>
<reference evidence="5 6" key="1">
    <citation type="submission" date="2019-04" db="EMBL/GenBank/DDBJ databases">
        <title>Genome Announcement to Ensure Probiotic Safety of Lactobacillus rhamnosus UBLR-58.</title>
        <authorList>
            <person name="Sulthana A."/>
            <person name="Lakshmi S.G."/>
            <person name="Madempudi R.S."/>
        </authorList>
    </citation>
    <scope>NUCLEOTIDE SEQUENCE [LARGE SCALE GENOMIC DNA]</scope>
    <source>
        <strain evidence="5 6">UBLR-58</strain>
    </source>
</reference>
<dbReference type="InterPro" id="IPR001173">
    <property type="entry name" value="Glyco_trans_2-like"/>
</dbReference>
<reference evidence="4 7" key="2">
    <citation type="submission" date="2020-07" db="EMBL/GenBank/DDBJ databases">
        <title>Organ Donor 1.</title>
        <authorList>
            <person name="Marsh A.J."/>
            <person name="Azcarate-Peril M.A."/>
        </authorList>
    </citation>
    <scope>NUCLEOTIDE SEQUENCE [LARGE SCALE GENOMIC DNA]</scope>
    <source>
        <strain evidence="4 7">AMC0712</strain>
    </source>
</reference>
<evidence type="ECO:0000313" key="5">
    <source>
        <dbReference type="EMBL" id="THC81283.1"/>
    </source>
</evidence>
<feature type="domain" description="Glycosyltransferase 2-like" evidence="3">
    <location>
        <begin position="7"/>
        <end position="171"/>
    </location>
</feature>
<evidence type="ECO:0000313" key="7">
    <source>
        <dbReference type="Proteomes" id="UP000552935"/>
    </source>
</evidence>
<evidence type="ECO:0000313" key="4">
    <source>
        <dbReference type="EMBL" id="NZA04039.1"/>
    </source>
</evidence>
<dbReference type="RefSeq" id="WP_005689995.1">
    <property type="nucleotide sequence ID" value="NZ_CABFNI010000020.1"/>
</dbReference>
<dbReference type="EMBL" id="SSHM01000001">
    <property type="protein sequence ID" value="THC81283.1"/>
    <property type="molecule type" value="Genomic_DNA"/>
</dbReference>
<accession>A0A508Z3H0</accession>
<sequence>MVTPLVTIIVPVYNLESYVAHGLKSLLAQTYSHLQIIVIDDASSDRSPQIVTRFAQRDRRIQAILKPVNQGVSAARNSGLEQARGELVAFMDGDDWYEPDFIAHAVDVMTQGWDLIAMPFFRDDPNPRPVQEHLRKAKQLTRKGLIRQMLHPIGYIRGYLWNKVFRRDVIERLQLRFDEQMSIMEDELFTATYVMATRHFLYTGHPAYHHVVRRDSATQSLGVLGAIPQQLYALWRIHQVLRHAHRYEKGTKKEAIKIDH</sequence>
<dbReference type="Pfam" id="PF00535">
    <property type="entry name" value="Glycos_transf_2"/>
    <property type="match status" value="1"/>
</dbReference>
<dbReference type="AlphaFoldDB" id="A0A508Z3H0"/>
<dbReference type="GO" id="GO:0016757">
    <property type="term" value="F:glycosyltransferase activity"/>
    <property type="evidence" value="ECO:0007669"/>
    <property type="project" value="UniProtKB-KW"/>
</dbReference>
<dbReference type="SUPFAM" id="SSF53448">
    <property type="entry name" value="Nucleotide-diphospho-sugar transferases"/>
    <property type="match status" value="1"/>
</dbReference>
<gene>
    <name evidence="5" type="ORF">E6L36_13480</name>
    <name evidence="4" type="ORF">H0N82_02620</name>
</gene>
<protein>
    <submittedName>
        <fullName evidence="4">Glycosyltransferase family 2 protein</fullName>
    </submittedName>
</protein>
<evidence type="ECO:0000259" key="3">
    <source>
        <dbReference type="Pfam" id="PF00535"/>
    </source>
</evidence>
<dbReference type="CDD" id="cd00761">
    <property type="entry name" value="Glyco_tranf_GTA_type"/>
    <property type="match status" value="1"/>
</dbReference>
<evidence type="ECO:0000313" key="6">
    <source>
        <dbReference type="Proteomes" id="UP000307517"/>
    </source>
</evidence>
<organism evidence="4 7">
    <name type="scientific">Lacticaseibacillus rhamnosus</name>
    <name type="common">Lactobacillus rhamnosus</name>
    <dbReference type="NCBI Taxonomy" id="47715"/>
    <lineage>
        <taxon>Bacteria</taxon>
        <taxon>Bacillati</taxon>
        <taxon>Bacillota</taxon>
        <taxon>Bacilli</taxon>
        <taxon>Lactobacillales</taxon>
        <taxon>Lactobacillaceae</taxon>
        <taxon>Lacticaseibacillus</taxon>
    </lineage>
</organism>
<dbReference type="InterPro" id="IPR029044">
    <property type="entry name" value="Nucleotide-diphossugar_trans"/>
</dbReference>
<dbReference type="EMBL" id="JACCKI010000001">
    <property type="protein sequence ID" value="NZA04039.1"/>
    <property type="molecule type" value="Genomic_DNA"/>
</dbReference>
<name>A0A508Z3H0_LACRH</name>